<dbReference type="SUPFAM" id="SSF56935">
    <property type="entry name" value="Porins"/>
    <property type="match status" value="1"/>
</dbReference>
<evidence type="ECO:0000256" key="9">
    <source>
        <dbReference type="ARBA" id="ARBA00023237"/>
    </source>
</evidence>
<reference evidence="15 16" key="1">
    <citation type="submission" date="2020-08" db="EMBL/GenBank/DDBJ databases">
        <title>Genomic Encyclopedia of Type Strains, Phase IV (KMG-IV): sequencing the most valuable type-strain genomes for metagenomic binning, comparative biology and taxonomic classification.</title>
        <authorList>
            <person name="Goeker M."/>
        </authorList>
    </citation>
    <scope>NUCLEOTIDE SEQUENCE [LARGE SCALE GENOMIC DNA]</scope>
    <source>
        <strain evidence="15 16">DSM 27057</strain>
    </source>
</reference>
<feature type="chain" id="PRO_5031531860" evidence="12">
    <location>
        <begin position="26"/>
        <end position="682"/>
    </location>
</feature>
<dbReference type="PANTHER" id="PTHR30069">
    <property type="entry name" value="TONB-DEPENDENT OUTER MEMBRANE RECEPTOR"/>
    <property type="match status" value="1"/>
</dbReference>
<evidence type="ECO:0000256" key="1">
    <source>
        <dbReference type="ARBA" id="ARBA00004571"/>
    </source>
</evidence>
<dbReference type="InterPro" id="IPR036942">
    <property type="entry name" value="Beta-barrel_TonB_sf"/>
</dbReference>
<dbReference type="Gene3D" id="2.170.130.10">
    <property type="entry name" value="TonB-dependent receptor, plug domain"/>
    <property type="match status" value="1"/>
</dbReference>
<feature type="domain" description="TonB-dependent receptor-like beta-barrel" evidence="13">
    <location>
        <begin position="243"/>
        <end position="651"/>
    </location>
</feature>
<name>A0A7W6CJ92_9SPHN</name>
<feature type="signal peptide" evidence="12">
    <location>
        <begin position="1"/>
        <end position="25"/>
    </location>
</feature>
<dbReference type="AlphaFoldDB" id="A0A7W6CJ92"/>
<keyword evidence="5 12" id="KW-0732">Signal</keyword>
<dbReference type="GO" id="GO:0009279">
    <property type="term" value="C:cell outer membrane"/>
    <property type="evidence" value="ECO:0007669"/>
    <property type="project" value="UniProtKB-SubCell"/>
</dbReference>
<feature type="domain" description="TonB-dependent receptor plug" evidence="14">
    <location>
        <begin position="51"/>
        <end position="158"/>
    </location>
</feature>
<organism evidence="15 16">
    <name type="scientific">Novosphingobium sediminicola</name>
    <dbReference type="NCBI Taxonomy" id="563162"/>
    <lineage>
        <taxon>Bacteria</taxon>
        <taxon>Pseudomonadati</taxon>
        <taxon>Pseudomonadota</taxon>
        <taxon>Alphaproteobacteria</taxon>
        <taxon>Sphingomonadales</taxon>
        <taxon>Sphingomonadaceae</taxon>
        <taxon>Novosphingobium</taxon>
    </lineage>
</organism>
<dbReference type="PROSITE" id="PS52016">
    <property type="entry name" value="TONB_DEPENDENT_REC_3"/>
    <property type="match status" value="1"/>
</dbReference>
<evidence type="ECO:0000256" key="7">
    <source>
        <dbReference type="ARBA" id="ARBA00023136"/>
    </source>
</evidence>
<dbReference type="Pfam" id="PF00593">
    <property type="entry name" value="TonB_dep_Rec_b-barrel"/>
    <property type="match status" value="1"/>
</dbReference>
<keyword evidence="7 10" id="KW-0472">Membrane</keyword>
<evidence type="ECO:0000313" key="16">
    <source>
        <dbReference type="Proteomes" id="UP000548867"/>
    </source>
</evidence>
<dbReference type="RefSeq" id="WP_183625783.1">
    <property type="nucleotide sequence ID" value="NZ_JACIDX010000008.1"/>
</dbReference>
<dbReference type="Gene3D" id="2.40.170.20">
    <property type="entry name" value="TonB-dependent receptor, beta-barrel domain"/>
    <property type="match status" value="1"/>
</dbReference>
<evidence type="ECO:0000256" key="4">
    <source>
        <dbReference type="ARBA" id="ARBA00022692"/>
    </source>
</evidence>
<evidence type="ECO:0000256" key="8">
    <source>
        <dbReference type="ARBA" id="ARBA00023170"/>
    </source>
</evidence>
<gene>
    <name evidence="15" type="ORF">GGR38_002417</name>
</gene>
<keyword evidence="16" id="KW-1185">Reference proteome</keyword>
<dbReference type="InterPro" id="IPR037066">
    <property type="entry name" value="Plug_dom_sf"/>
</dbReference>
<dbReference type="InterPro" id="IPR012910">
    <property type="entry name" value="Plug_dom"/>
</dbReference>
<dbReference type="GO" id="GO:0015344">
    <property type="term" value="F:siderophore uptake transmembrane transporter activity"/>
    <property type="evidence" value="ECO:0007669"/>
    <property type="project" value="TreeGrafter"/>
</dbReference>
<accession>A0A7W6CJ92</accession>
<dbReference type="EMBL" id="JACIDX010000008">
    <property type="protein sequence ID" value="MBB3955463.1"/>
    <property type="molecule type" value="Genomic_DNA"/>
</dbReference>
<evidence type="ECO:0000256" key="5">
    <source>
        <dbReference type="ARBA" id="ARBA00022729"/>
    </source>
</evidence>
<evidence type="ECO:0000256" key="10">
    <source>
        <dbReference type="PROSITE-ProRule" id="PRU01360"/>
    </source>
</evidence>
<evidence type="ECO:0000259" key="14">
    <source>
        <dbReference type="Pfam" id="PF07715"/>
    </source>
</evidence>
<proteinExistence type="inferred from homology"/>
<dbReference type="PANTHER" id="PTHR30069:SF29">
    <property type="entry name" value="HEMOGLOBIN AND HEMOGLOBIN-HAPTOGLOBIN-BINDING PROTEIN 1-RELATED"/>
    <property type="match status" value="1"/>
</dbReference>
<evidence type="ECO:0000259" key="13">
    <source>
        <dbReference type="Pfam" id="PF00593"/>
    </source>
</evidence>
<keyword evidence="2 10" id="KW-0813">Transport</keyword>
<keyword evidence="6 11" id="KW-0798">TonB box</keyword>
<keyword evidence="8 15" id="KW-0675">Receptor</keyword>
<keyword evidence="3 10" id="KW-1134">Transmembrane beta strand</keyword>
<sequence length="682" mass="71428">MKLGAQSLRAIMLAGAALMPVAAHAADEEAASPIIVTGAGLNAAPAVPAYSSREIDREALTSSASGRIEDVLANVAGFQQFRRSDSRYTNPSAQGATLRALGGNAAARTQVLLDGVPMADPMFGSVPWNAITPERLGSVRVTRGGGSGAFGSGAVAGTIELNSAGRDTLGLISGEALANDRGETSLSGAVAPKLGAGFAEVSGRWDRGDGFWTTPESQRVGASVKSRYDSWSIGARGVAPIANNVELQARAMIFDDHRVLRFAGATSHSSGEDFSLRLVGRGPWQFDALAYVQDRGFSNVTISASTFRPSLDQRQTPATGLGGKIEIRPPVGPDHLLRLGGDWRSAKGDLNEVAYNAATGAVTAYRWAGGRNDDLGFYAEDDWKLGPLTLTGGVRADRWSVNAGYNRAANATGAITANTAYDPRSDWAVTGRGGALLKLAPGLELRGSAYSGLRQPTINELYRSFTLVASGISTVTNANPALGNEMMQGYEAGVDFAPVPALKLSATAFYNRVAHAIANVTTAQTATVITRVRQNVDAIRARGLEFAAALDLGKVSLDGSLALTDAVVRASGMQIALNGMRPAQTPKIAASATVTWKPRDGWQGAVVLRHFGSQYEDDLQAYLMPSATTIGAFVQAPLGHGVSFILRGENLANVTVITRNQAGSMDIGAPRTVWAGLRFGLK</sequence>
<keyword evidence="4 10" id="KW-0812">Transmembrane</keyword>
<evidence type="ECO:0000256" key="3">
    <source>
        <dbReference type="ARBA" id="ARBA00022452"/>
    </source>
</evidence>
<evidence type="ECO:0000313" key="15">
    <source>
        <dbReference type="EMBL" id="MBB3955463.1"/>
    </source>
</evidence>
<evidence type="ECO:0000256" key="6">
    <source>
        <dbReference type="ARBA" id="ARBA00023077"/>
    </source>
</evidence>
<dbReference type="GO" id="GO:0044718">
    <property type="term" value="P:siderophore transmembrane transport"/>
    <property type="evidence" value="ECO:0007669"/>
    <property type="project" value="TreeGrafter"/>
</dbReference>
<protein>
    <submittedName>
        <fullName evidence="15">Outer membrane receptor protein involved in Fe transport</fullName>
    </submittedName>
</protein>
<comment type="caution">
    <text evidence="15">The sequence shown here is derived from an EMBL/GenBank/DDBJ whole genome shotgun (WGS) entry which is preliminary data.</text>
</comment>
<dbReference type="Pfam" id="PF07715">
    <property type="entry name" value="Plug"/>
    <property type="match status" value="1"/>
</dbReference>
<comment type="similarity">
    <text evidence="10 11">Belongs to the TonB-dependent receptor family.</text>
</comment>
<evidence type="ECO:0000256" key="2">
    <source>
        <dbReference type="ARBA" id="ARBA00022448"/>
    </source>
</evidence>
<dbReference type="InterPro" id="IPR039426">
    <property type="entry name" value="TonB-dep_rcpt-like"/>
</dbReference>
<keyword evidence="9 10" id="KW-0998">Cell outer membrane</keyword>
<comment type="subcellular location">
    <subcellularLocation>
        <location evidence="1 10">Cell outer membrane</location>
        <topology evidence="1 10">Multi-pass membrane protein</topology>
    </subcellularLocation>
</comment>
<dbReference type="InterPro" id="IPR000531">
    <property type="entry name" value="Beta-barrel_TonB"/>
</dbReference>
<evidence type="ECO:0000256" key="12">
    <source>
        <dbReference type="SAM" id="SignalP"/>
    </source>
</evidence>
<evidence type="ECO:0000256" key="11">
    <source>
        <dbReference type="RuleBase" id="RU003357"/>
    </source>
</evidence>
<dbReference type="Proteomes" id="UP000548867">
    <property type="component" value="Unassembled WGS sequence"/>
</dbReference>